<name>A0A8S9ILH2_BRACR</name>
<comment type="caution">
    <text evidence="2">The sequence shown here is derived from an EMBL/GenBank/DDBJ whole genome shotgun (WGS) entry which is preliminary data.</text>
</comment>
<evidence type="ECO:0000313" key="2">
    <source>
        <dbReference type="EMBL" id="KAF2570684.1"/>
    </source>
</evidence>
<feature type="region of interest" description="Disordered" evidence="1">
    <location>
        <begin position="1"/>
        <end position="72"/>
    </location>
</feature>
<sequence>MLPAALRCNKSKIPRRSGQTEPSKMRNPLKDQPGTLEIETGADTKTGRSRRQKEWQCPRGQTFLTSPSQGRS</sequence>
<feature type="compositionally biased region" description="Polar residues" evidence="1">
    <location>
        <begin position="62"/>
        <end position="72"/>
    </location>
</feature>
<reference evidence="2" key="1">
    <citation type="submission" date="2019-12" db="EMBL/GenBank/DDBJ databases">
        <title>Genome sequencing and annotation of Brassica cretica.</title>
        <authorList>
            <person name="Studholme D.J."/>
            <person name="Sarris P.F."/>
        </authorList>
    </citation>
    <scope>NUCLEOTIDE SEQUENCE</scope>
    <source>
        <strain evidence="2">PFS-102/07</strain>
        <tissue evidence="2">Leaf</tissue>
    </source>
</reference>
<proteinExistence type="predicted"/>
<organism evidence="2">
    <name type="scientific">Brassica cretica</name>
    <name type="common">Mustard</name>
    <dbReference type="NCBI Taxonomy" id="69181"/>
    <lineage>
        <taxon>Eukaryota</taxon>
        <taxon>Viridiplantae</taxon>
        <taxon>Streptophyta</taxon>
        <taxon>Embryophyta</taxon>
        <taxon>Tracheophyta</taxon>
        <taxon>Spermatophyta</taxon>
        <taxon>Magnoliopsida</taxon>
        <taxon>eudicotyledons</taxon>
        <taxon>Gunneridae</taxon>
        <taxon>Pentapetalae</taxon>
        <taxon>rosids</taxon>
        <taxon>malvids</taxon>
        <taxon>Brassicales</taxon>
        <taxon>Brassicaceae</taxon>
        <taxon>Brassiceae</taxon>
        <taxon>Brassica</taxon>
    </lineage>
</organism>
<protein>
    <submittedName>
        <fullName evidence="2">Uncharacterized protein</fullName>
    </submittedName>
</protein>
<gene>
    <name evidence="2" type="ORF">F2Q70_00002748</name>
</gene>
<accession>A0A8S9ILH2</accession>
<dbReference type="EMBL" id="QGKY02001015">
    <property type="protein sequence ID" value="KAF2570684.1"/>
    <property type="molecule type" value="Genomic_DNA"/>
</dbReference>
<dbReference type="AlphaFoldDB" id="A0A8S9ILH2"/>
<evidence type="ECO:0000256" key="1">
    <source>
        <dbReference type="SAM" id="MobiDB-lite"/>
    </source>
</evidence>